<keyword evidence="1" id="KW-1133">Transmembrane helix</keyword>
<evidence type="ECO:0000256" key="1">
    <source>
        <dbReference type="SAM" id="Phobius"/>
    </source>
</evidence>
<evidence type="ECO:0000313" key="3">
    <source>
        <dbReference type="Proteomes" id="UP000722625"/>
    </source>
</evidence>
<evidence type="ECO:0000313" key="2">
    <source>
        <dbReference type="EMBL" id="MBS7232284.1"/>
    </source>
</evidence>
<dbReference type="EMBL" id="JAGYVZ010000013">
    <property type="protein sequence ID" value="MBS7232284.1"/>
    <property type="molecule type" value="Genomic_DNA"/>
</dbReference>
<organism evidence="2 3">
    <name type="scientific">Flavobacterium psychroterrae</name>
    <dbReference type="NCBI Taxonomy" id="2133767"/>
    <lineage>
        <taxon>Bacteria</taxon>
        <taxon>Pseudomonadati</taxon>
        <taxon>Bacteroidota</taxon>
        <taxon>Flavobacteriia</taxon>
        <taxon>Flavobacteriales</taxon>
        <taxon>Flavobacteriaceae</taxon>
        <taxon>Flavobacterium</taxon>
    </lineage>
</organism>
<reference evidence="2 3" key="1">
    <citation type="journal article" date="2018" name="Int. J. Syst. Evol. Microbiol.">
        <title>Flavobacterium chryseum sp. nov. and Flavobacterium psychroterrae sp. nov., novel environmental bacteria isolated from Antarctica.</title>
        <authorList>
            <person name="Kralova S."/>
            <person name="Svec P."/>
            <person name="Busse H.J."/>
            <person name="Stankova E."/>
            <person name="Vaczi P."/>
            <person name="Sedlacek I."/>
        </authorList>
    </citation>
    <scope>NUCLEOTIDE SEQUENCE [LARGE SCALE GENOMIC DNA]</scope>
    <source>
        <strain evidence="2 3">CCM 8827</strain>
    </source>
</reference>
<comment type="caution">
    <text evidence="2">The sequence shown here is derived from an EMBL/GenBank/DDBJ whole genome shotgun (WGS) entry which is preliminary data.</text>
</comment>
<keyword evidence="3" id="KW-1185">Reference proteome</keyword>
<name>A0ABS5PDD4_9FLAO</name>
<proteinExistence type="predicted"/>
<keyword evidence="1" id="KW-0812">Transmembrane</keyword>
<gene>
    <name evidence="2" type="ORF">KHA90_14760</name>
</gene>
<protein>
    <recommendedName>
        <fullName evidence="4">DUF3592 domain-containing protein</fullName>
    </recommendedName>
</protein>
<dbReference type="Proteomes" id="UP000722625">
    <property type="component" value="Unassembled WGS sequence"/>
</dbReference>
<sequence>MYSEAELKDQENKVKSVLWYIFMPILFLSLIGGYFQTNSIGYIEREYKEANEYSFSGIVYEKKVEGGDGYRFPHCLFLNTGIRWVVSNSLYDKIQIGDSVVKKNKSDSVFYYIRKNNQTIIEDENLYLREKYLNKLKQK</sequence>
<dbReference type="RefSeq" id="WP_213301778.1">
    <property type="nucleotide sequence ID" value="NZ_JAGYVZ010000013.1"/>
</dbReference>
<feature type="transmembrane region" description="Helical" evidence="1">
    <location>
        <begin position="17"/>
        <end position="35"/>
    </location>
</feature>
<evidence type="ECO:0008006" key="4">
    <source>
        <dbReference type="Google" id="ProtNLM"/>
    </source>
</evidence>
<keyword evidence="1" id="KW-0472">Membrane</keyword>
<accession>A0ABS5PDD4</accession>